<evidence type="ECO:0000256" key="1">
    <source>
        <dbReference type="ARBA" id="ARBA00022827"/>
    </source>
</evidence>
<protein>
    <submittedName>
        <fullName evidence="3">Probable oxidoreductase</fullName>
    </submittedName>
</protein>
<keyword evidence="1" id="KW-0285">Flavoprotein</keyword>
<accession>A0A0P0Z994</accession>
<dbReference type="EMBL" id="LC066395">
    <property type="protein sequence ID" value="BAT30830.1"/>
    <property type="molecule type" value="Genomic_DNA"/>
</dbReference>
<organism evidence="3">
    <name type="scientific">Fulvimarina pelagi</name>
    <dbReference type="NCBI Taxonomy" id="217511"/>
    <lineage>
        <taxon>Bacteria</taxon>
        <taxon>Pseudomonadati</taxon>
        <taxon>Pseudomonadota</taxon>
        <taxon>Alphaproteobacteria</taxon>
        <taxon>Hyphomicrobiales</taxon>
        <taxon>Aurantimonadaceae</taxon>
        <taxon>Fulvimarina</taxon>
    </lineage>
</organism>
<dbReference type="InterPro" id="IPR016166">
    <property type="entry name" value="FAD-bd_PCMH"/>
</dbReference>
<evidence type="ECO:0000259" key="2">
    <source>
        <dbReference type="PROSITE" id="PS51387"/>
    </source>
</evidence>
<dbReference type="PANTHER" id="PTHR43762:SF1">
    <property type="entry name" value="D-ARABINONO-1,4-LACTONE OXIDASE"/>
    <property type="match status" value="1"/>
</dbReference>
<proteinExistence type="predicted"/>
<dbReference type="InterPro" id="IPR010031">
    <property type="entry name" value="FAD_lactone_oxidase-like"/>
</dbReference>
<dbReference type="RefSeq" id="WP_007067699.1">
    <property type="nucleotide sequence ID" value="NZ_BBWO01000012.1"/>
</dbReference>
<dbReference type="OrthoDB" id="143770at2"/>
<feature type="domain" description="FAD-binding PCMH-type" evidence="2">
    <location>
        <begin position="1"/>
        <end position="172"/>
    </location>
</feature>
<keyword evidence="1" id="KW-0274">FAD</keyword>
<dbReference type="GO" id="GO:0003885">
    <property type="term" value="F:D-arabinono-1,4-lactone oxidase activity"/>
    <property type="evidence" value="ECO:0007669"/>
    <property type="project" value="TreeGrafter"/>
</dbReference>
<dbReference type="InterPro" id="IPR036318">
    <property type="entry name" value="FAD-bd_PCMH-like_sf"/>
</dbReference>
<dbReference type="PANTHER" id="PTHR43762">
    <property type="entry name" value="L-GULONOLACTONE OXIDASE"/>
    <property type="match status" value="1"/>
</dbReference>
<dbReference type="SUPFAM" id="SSF56176">
    <property type="entry name" value="FAD-binding/transporter-associated domain-like"/>
    <property type="match status" value="1"/>
</dbReference>
<dbReference type="InterPro" id="IPR016169">
    <property type="entry name" value="FAD-bd_PCMH_sub2"/>
</dbReference>
<dbReference type="AlphaFoldDB" id="A0A0P0Z994"/>
<dbReference type="InterPro" id="IPR006094">
    <property type="entry name" value="Oxid_FAD_bind_N"/>
</dbReference>
<reference evidence="3" key="1">
    <citation type="journal article" date="2015" name="Proc. Natl. Acad. Sci. U.S.A.">
        <title>Bacterial clade with the ribosomal RNA operon on a small plasmid rather than the chromosome.</title>
        <authorList>
            <person name="Anda M."/>
            <person name="Ohtsubo Y."/>
            <person name="Okubo T."/>
            <person name="Sugawara M."/>
            <person name="Nagata Y."/>
            <person name="Tsuda M."/>
            <person name="Minamisawa K."/>
            <person name="Mitsui H."/>
        </authorList>
    </citation>
    <scope>NUCLEOTIDE SEQUENCE</scope>
    <source>
        <strain evidence="3">DSM 15513</strain>
    </source>
</reference>
<dbReference type="PROSITE" id="PS51387">
    <property type="entry name" value="FAD_PCMH"/>
    <property type="match status" value="1"/>
</dbReference>
<dbReference type="Pfam" id="PF01565">
    <property type="entry name" value="FAD_binding_4"/>
    <property type="match status" value="1"/>
</dbReference>
<evidence type="ECO:0000313" key="3">
    <source>
        <dbReference type="EMBL" id="BAT30830.1"/>
    </source>
</evidence>
<sequence length="463" mass="50436">MSERFRSWGGATARNTVAIGPDEFPTGGTALPFGNGCSYGDSCLHSNGAMIESRRADRILSFDRETGILRCEAGALLSDVIAHAAPTGWFPPVLPGTQFVTVGGAIANDIHGKNHHRRGTFGCHVEEIVLKRSDRGRLVCSRSENVDLFAATISGMGLTGLIEKVTLRLMPAVFSDIVETTTRFHRLEDYFDCAEEADAQHEYAVAWIDSLATGRHFGRGHLICGDHANVGSKSGKSRPPITSVPFTPPISPLMGPALKAFNETYYRKAKPGTTTRTVPFDGFFFPLDRVGRWNRLYGPRGLCQHQGVLPDNAGRDGVRALIECAHAHGQGSFLTVLKRFGAVESPGLTSFPRPGYTLTLDFPDRGEKTLKLLAELDRITIEAGGAVNPYKQHRMSPETFATSYPRFAELDALRDPAMMSDFWLRTVGGASNSTTTAEKRTAEHHAFTVPKVPSPAFAQSGRF</sequence>
<dbReference type="GO" id="GO:0071949">
    <property type="term" value="F:FAD binding"/>
    <property type="evidence" value="ECO:0007669"/>
    <property type="project" value="InterPro"/>
</dbReference>
<name>A0A0P0Z994_9HYPH</name>
<dbReference type="Gene3D" id="3.30.465.10">
    <property type="match status" value="1"/>
</dbReference>